<keyword evidence="1" id="KW-0472">Membrane</keyword>
<evidence type="ECO:0000313" key="3">
    <source>
        <dbReference type="Proteomes" id="UP000464669"/>
    </source>
</evidence>
<keyword evidence="1" id="KW-0812">Transmembrane</keyword>
<proteinExistence type="predicted"/>
<gene>
    <name evidence="2" type="ORF">N1M2_260</name>
</gene>
<evidence type="ECO:0000313" key="2">
    <source>
        <dbReference type="EMBL" id="QGH72120.1"/>
    </source>
</evidence>
<name>A0A6B7ZF37_9CAUD</name>
<reference evidence="2 3" key="1">
    <citation type="submission" date="2019-11" db="EMBL/GenBank/DDBJ databases">
        <authorList>
            <person name="Lewis R."/>
            <person name="Clooney A.G."/>
            <person name="Stockdale S.R."/>
            <person name="Buttimer C."/>
            <person name="Draper L.A."/>
            <person name="Ross R.P."/>
            <person name="Hill C."/>
        </authorList>
    </citation>
    <scope>NUCLEOTIDE SEQUENCE [LARGE SCALE GENOMIC DNA]</scope>
</reference>
<accession>A0A6B7ZF37</accession>
<sequence>MNIYTTILLVLSIGPISALLIRYLWVRYERKLNNNMSSDHIDCDFNKQKEYPMARKTPKQAKKVKMNEQSISRREMIHLDYLNVYNEVLKHEEVLDLDIDIILEATKTVFSNERPCLN</sequence>
<keyword evidence="1" id="KW-1133">Transmembrane helix</keyword>
<protein>
    <submittedName>
        <fullName evidence="2">Uncharacterized protein</fullName>
    </submittedName>
</protein>
<evidence type="ECO:0000256" key="1">
    <source>
        <dbReference type="SAM" id="Phobius"/>
    </source>
</evidence>
<dbReference type="EMBL" id="MN642089">
    <property type="protein sequence ID" value="QGH72120.1"/>
    <property type="molecule type" value="Genomic_DNA"/>
</dbReference>
<keyword evidence="3" id="KW-1185">Reference proteome</keyword>
<dbReference type="Proteomes" id="UP000464669">
    <property type="component" value="Segment"/>
</dbReference>
<organism evidence="2 3">
    <name type="scientific">Klebsiella phage N1M2</name>
    <dbReference type="NCBI Taxonomy" id="2664939"/>
    <lineage>
        <taxon>Viruses</taxon>
        <taxon>Duplodnaviria</taxon>
        <taxon>Heunggongvirae</taxon>
        <taxon>Uroviricota</taxon>
        <taxon>Caudoviricetes</taxon>
        <taxon>Chimalliviridae</taxon>
        <taxon>Nimduovirus</taxon>
        <taxon>Nimduovirus N1M2</taxon>
    </lineage>
</organism>
<feature type="transmembrane region" description="Helical" evidence="1">
    <location>
        <begin position="6"/>
        <end position="26"/>
    </location>
</feature>